<dbReference type="EMBL" id="JAULSX010000013">
    <property type="protein sequence ID" value="KAK3484838.1"/>
    <property type="molecule type" value="Genomic_DNA"/>
</dbReference>
<dbReference type="GeneID" id="87875537"/>
<evidence type="ECO:0000256" key="1">
    <source>
        <dbReference type="SAM" id="Phobius"/>
    </source>
</evidence>
<dbReference type="AlphaFoldDB" id="A0AAJ0HXZ5"/>
<feature type="transmembrane region" description="Helical" evidence="1">
    <location>
        <begin position="46"/>
        <end position="67"/>
    </location>
</feature>
<comment type="caution">
    <text evidence="2">The sequence shown here is derived from an EMBL/GenBank/DDBJ whole genome shotgun (WGS) entry which is preliminary data.</text>
</comment>
<keyword evidence="1" id="KW-0472">Membrane</keyword>
<gene>
    <name evidence="2" type="ORF">B0T23DRAFT_391083</name>
</gene>
<name>A0AAJ0HXZ5_9PEZI</name>
<evidence type="ECO:0000313" key="3">
    <source>
        <dbReference type="Proteomes" id="UP001285908"/>
    </source>
</evidence>
<accession>A0AAJ0HXZ5</accession>
<keyword evidence="1" id="KW-0812">Transmembrane</keyword>
<keyword evidence="1" id="KW-1133">Transmembrane helix</keyword>
<feature type="transmembrane region" description="Helical" evidence="1">
    <location>
        <begin position="16"/>
        <end position="34"/>
    </location>
</feature>
<dbReference type="RefSeq" id="XP_062687892.1">
    <property type="nucleotide sequence ID" value="XM_062837915.1"/>
</dbReference>
<organism evidence="2 3">
    <name type="scientific">Neurospora hispaniola</name>
    <dbReference type="NCBI Taxonomy" id="588809"/>
    <lineage>
        <taxon>Eukaryota</taxon>
        <taxon>Fungi</taxon>
        <taxon>Dikarya</taxon>
        <taxon>Ascomycota</taxon>
        <taxon>Pezizomycotina</taxon>
        <taxon>Sordariomycetes</taxon>
        <taxon>Sordariomycetidae</taxon>
        <taxon>Sordariales</taxon>
        <taxon>Sordariaceae</taxon>
        <taxon>Neurospora</taxon>
    </lineage>
</organism>
<protein>
    <submittedName>
        <fullName evidence="2">Uncharacterized protein</fullName>
    </submittedName>
</protein>
<evidence type="ECO:0000313" key="2">
    <source>
        <dbReference type="EMBL" id="KAK3484838.1"/>
    </source>
</evidence>
<sequence length="172" mass="17755">MLLGGQKVARMPDKQSVPGGLVGIVHCLSGLCIAKGDRAARGRCSSVALVLVLGLVLGLAVVSSGTIPASRLWICQVLPPSSPPLSLLFPAYNGPGGGGGARGRHQGCCRRRECRLQPPACAVWLPRRQIISVVRDAGVAVGVVGAGTGSWVVAGNVQISVMTERVTLTSKW</sequence>
<keyword evidence="3" id="KW-1185">Reference proteome</keyword>
<proteinExistence type="predicted"/>
<dbReference type="Proteomes" id="UP001285908">
    <property type="component" value="Unassembled WGS sequence"/>
</dbReference>
<reference evidence="2 3" key="1">
    <citation type="journal article" date="2023" name="Mol. Phylogenet. Evol.">
        <title>Genome-scale phylogeny and comparative genomics of the fungal order Sordariales.</title>
        <authorList>
            <person name="Hensen N."/>
            <person name="Bonometti L."/>
            <person name="Westerberg I."/>
            <person name="Brannstrom I.O."/>
            <person name="Guillou S."/>
            <person name="Cros-Aarteil S."/>
            <person name="Calhoun S."/>
            <person name="Haridas S."/>
            <person name="Kuo A."/>
            <person name="Mondo S."/>
            <person name="Pangilinan J."/>
            <person name="Riley R."/>
            <person name="LaButti K."/>
            <person name="Andreopoulos B."/>
            <person name="Lipzen A."/>
            <person name="Chen C."/>
            <person name="Yan M."/>
            <person name="Daum C."/>
            <person name="Ng V."/>
            <person name="Clum A."/>
            <person name="Steindorff A."/>
            <person name="Ohm R.A."/>
            <person name="Martin F."/>
            <person name="Silar P."/>
            <person name="Natvig D.O."/>
            <person name="Lalanne C."/>
            <person name="Gautier V."/>
            <person name="Ament-Velasquez S.L."/>
            <person name="Kruys A."/>
            <person name="Hutchinson M.I."/>
            <person name="Powell A.J."/>
            <person name="Barry K."/>
            <person name="Miller A.N."/>
            <person name="Grigoriev I.V."/>
            <person name="Debuchy R."/>
            <person name="Gladieux P."/>
            <person name="Hiltunen Thoren M."/>
            <person name="Johannesson H."/>
        </authorList>
    </citation>
    <scope>NUCLEOTIDE SEQUENCE [LARGE SCALE GENOMIC DNA]</scope>
    <source>
        <strain evidence="2 3">FGSC 10403</strain>
    </source>
</reference>